<dbReference type="EMBL" id="JBDFQZ010000011">
    <property type="protein sequence ID" value="KAK9678461.1"/>
    <property type="molecule type" value="Genomic_DNA"/>
</dbReference>
<feature type="region of interest" description="Disordered" evidence="4">
    <location>
        <begin position="11"/>
        <end position="72"/>
    </location>
</feature>
<protein>
    <submittedName>
        <fullName evidence="5">Uncharacterized protein</fullName>
    </submittedName>
</protein>
<dbReference type="PANTHER" id="PTHR31636">
    <property type="entry name" value="OSJNBA0084A10.13 PROTEIN-RELATED"/>
    <property type="match status" value="1"/>
</dbReference>
<dbReference type="InterPro" id="IPR005202">
    <property type="entry name" value="TF_GRAS"/>
</dbReference>
<reference evidence="5" key="1">
    <citation type="submission" date="2024-03" db="EMBL/GenBank/DDBJ databases">
        <title>WGS assembly of Saponaria officinalis var. Norfolk2.</title>
        <authorList>
            <person name="Jenkins J."/>
            <person name="Shu S."/>
            <person name="Grimwood J."/>
            <person name="Barry K."/>
            <person name="Goodstein D."/>
            <person name="Schmutz J."/>
            <person name="Leebens-Mack J."/>
            <person name="Osbourn A."/>
        </authorList>
    </citation>
    <scope>NUCLEOTIDE SEQUENCE [LARGE SCALE GENOMIC DNA]</scope>
    <source>
        <strain evidence="5">JIC</strain>
    </source>
</reference>
<dbReference type="PROSITE" id="PS50985">
    <property type="entry name" value="GRAS"/>
    <property type="match status" value="1"/>
</dbReference>
<sequence>MDTLFRLVSFQQQQPHPQQHHQQQQSDNNSFNNSTSLTNSSTSSLRSSSKQNPNFNNNYNNNNYYHQPYYNNNSTQDQEECFNFFMDEEDFSSSSSHNKQYHRNNNNNYSYYPSTSQSVLLDPSSTTTSTPTDTPPSHHGGGGSLFDFSNPSSYFGKWASNALLEAGRAVSTNDTARLHQLIWALNEVSSPYGDVEQKIASYFSQALFTRMTESGDTCHRNMRLAVDKTFSFESTRKMLLKFQEVSPWSTFGHVACNGALIDALEGEPKLHIIDISNTFCTQWPTLLEALATRMDDTPHLKITTVLVNNFGGIGSGGGGDDSGVHRVMREIGSRLEKFARLMGVPFKFNVVHHNGDLSSLDFSKLDLSDDEALAINCINSLHGVSFHRREAVLAAFRGLNPRVVAVVEEEADIGDMGCNDGGYEFMRGFSECLRWFRVYFESLDETFPRTSNEKLMLERAAGRALVDLLACPEGVSAERRETAGRWSGRMGRAGLGHVGFSEEVCDDVRALLRRYKEGWSMTPCSGGESSGGGGCGGAGIFLSWKDQPVVWASAWKP</sequence>
<comment type="caution">
    <text evidence="5">The sequence shown here is derived from an EMBL/GenBank/DDBJ whole genome shotgun (WGS) entry which is preliminary data.</text>
</comment>
<feature type="region of interest" description="VHIID" evidence="3">
    <location>
        <begin position="239"/>
        <end position="304"/>
    </location>
</feature>
<dbReference type="Pfam" id="PF03514">
    <property type="entry name" value="GRAS"/>
    <property type="match status" value="1"/>
</dbReference>
<evidence type="ECO:0000256" key="4">
    <source>
        <dbReference type="SAM" id="MobiDB-lite"/>
    </source>
</evidence>
<keyword evidence="1" id="KW-0805">Transcription regulation</keyword>
<evidence type="ECO:0000256" key="3">
    <source>
        <dbReference type="PROSITE-ProRule" id="PRU01191"/>
    </source>
</evidence>
<evidence type="ECO:0000256" key="2">
    <source>
        <dbReference type="ARBA" id="ARBA00023163"/>
    </source>
</evidence>
<dbReference type="AlphaFoldDB" id="A0AAW1HP08"/>
<accession>A0AAW1HP08</accession>
<gene>
    <name evidence="5" type="ORF">RND81_11G213000</name>
</gene>
<comment type="similarity">
    <text evidence="3">Belongs to the GRAS family.</text>
</comment>
<feature type="region of interest" description="Disordered" evidence="4">
    <location>
        <begin position="93"/>
        <end position="143"/>
    </location>
</feature>
<proteinExistence type="inferred from homology"/>
<keyword evidence="6" id="KW-1185">Reference proteome</keyword>
<dbReference type="Proteomes" id="UP001443914">
    <property type="component" value="Unassembled WGS sequence"/>
</dbReference>
<feature type="region of interest" description="SAW" evidence="3">
    <location>
        <begin position="470"/>
        <end position="556"/>
    </location>
</feature>
<name>A0AAW1HP08_SAPOF</name>
<feature type="compositionally biased region" description="Low complexity" evidence="4">
    <location>
        <begin position="93"/>
        <end position="138"/>
    </location>
</feature>
<comment type="caution">
    <text evidence="3">Lacks conserved residue(s) required for the propagation of feature annotation.</text>
</comment>
<evidence type="ECO:0000313" key="6">
    <source>
        <dbReference type="Proteomes" id="UP001443914"/>
    </source>
</evidence>
<evidence type="ECO:0000313" key="5">
    <source>
        <dbReference type="EMBL" id="KAK9678461.1"/>
    </source>
</evidence>
<feature type="short sequence motif" description="VHIID" evidence="3">
    <location>
        <begin position="270"/>
        <end position="274"/>
    </location>
</feature>
<organism evidence="5 6">
    <name type="scientific">Saponaria officinalis</name>
    <name type="common">Common soapwort</name>
    <name type="synonym">Lychnis saponaria</name>
    <dbReference type="NCBI Taxonomy" id="3572"/>
    <lineage>
        <taxon>Eukaryota</taxon>
        <taxon>Viridiplantae</taxon>
        <taxon>Streptophyta</taxon>
        <taxon>Embryophyta</taxon>
        <taxon>Tracheophyta</taxon>
        <taxon>Spermatophyta</taxon>
        <taxon>Magnoliopsida</taxon>
        <taxon>eudicotyledons</taxon>
        <taxon>Gunneridae</taxon>
        <taxon>Pentapetalae</taxon>
        <taxon>Caryophyllales</taxon>
        <taxon>Caryophyllaceae</taxon>
        <taxon>Caryophylleae</taxon>
        <taxon>Saponaria</taxon>
    </lineage>
</organism>
<keyword evidence="2" id="KW-0804">Transcription</keyword>
<evidence type="ECO:0000256" key="1">
    <source>
        <dbReference type="ARBA" id="ARBA00023015"/>
    </source>
</evidence>